<organism evidence="1 2">
    <name type="scientific">Laspinema palackyanum D2a</name>
    <dbReference type="NCBI Taxonomy" id="2953684"/>
    <lineage>
        <taxon>Bacteria</taxon>
        <taxon>Bacillati</taxon>
        <taxon>Cyanobacteriota</taxon>
        <taxon>Cyanophyceae</taxon>
        <taxon>Oscillatoriophycideae</taxon>
        <taxon>Oscillatoriales</taxon>
        <taxon>Laspinemataceae</taxon>
        <taxon>Laspinema</taxon>
        <taxon>Laspinema palackyanum</taxon>
    </lineage>
</organism>
<gene>
    <name evidence="1" type="ORF">NG799_02345</name>
</gene>
<accession>A0ABT2MKD0</accession>
<evidence type="ECO:0000313" key="2">
    <source>
        <dbReference type="Proteomes" id="UP001525890"/>
    </source>
</evidence>
<proteinExistence type="predicted"/>
<name>A0ABT2MKD0_9CYAN</name>
<sequence length="91" mass="10717">MNETEEELFDSLFWHFVDVLEEFQAKEWNSPEELESDFREWAEGKIDLWCSFNDFPCVLAEVKERSLSQRANFHSHFLALQNQTGDSLNAG</sequence>
<comment type="caution">
    <text evidence="1">The sequence shown here is derived from an EMBL/GenBank/DDBJ whole genome shotgun (WGS) entry which is preliminary data.</text>
</comment>
<dbReference type="EMBL" id="JAMXFF010000002">
    <property type="protein sequence ID" value="MCT7965173.1"/>
    <property type="molecule type" value="Genomic_DNA"/>
</dbReference>
<keyword evidence="2" id="KW-1185">Reference proteome</keyword>
<dbReference type="Proteomes" id="UP001525890">
    <property type="component" value="Unassembled WGS sequence"/>
</dbReference>
<dbReference type="RefSeq" id="WP_368004882.1">
    <property type="nucleotide sequence ID" value="NZ_JAMXFF010000002.1"/>
</dbReference>
<evidence type="ECO:0000313" key="1">
    <source>
        <dbReference type="EMBL" id="MCT7965173.1"/>
    </source>
</evidence>
<protein>
    <submittedName>
        <fullName evidence="1">Uncharacterized protein</fullName>
    </submittedName>
</protein>
<reference evidence="1 2" key="1">
    <citation type="journal article" date="2022" name="Front. Microbiol.">
        <title>High genomic differentiation and limited gene flow indicate recent cryptic speciation within the genus Laspinema (cyanobacteria).</title>
        <authorList>
            <person name="Stanojkovic A."/>
            <person name="Skoupy S."/>
            <person name="Skaloud P."/>
            <person name="Dvorak P."/>
        </authorList>
    </citation>
    <scope>NUCLEOTIDE SEQUENCE [LARGE SCALE GENOMIC DNA]</scope>
    <source>
        <strain evidence="1 2">D2a</strain>
    </source>
</reference>